<evidence type="ECO:0000256" key="1">
    <source>
        <dbReference type="SAM" id="MobiDB-lite"/>
    </source>
</evidence>
<accession>A0A426ZVG9</accession>
<proteinExistence type="predicted"/>
<evidence type="ECO:0000313" key="3">
    <source>
        <dbReference type="Proteomes" id="UP000287651"/>
    </source>
</evidence>
<name>A0A426ZVG9_ENSVE</name>
<gene>
    <name evidence="2" type="ORF">B296_00012682</name>
</gene>
<feature type="region of interest" description="Disordered" evidence="1">
    <location>
        <begin position="1"/>
        <end position="109"/>
    </location>
</feature>
<comment type="caution">
    <text evidence="2">The sequence shown here is derived from an EMBL/GenBank/DDBJ whole genome shotgun (WGS) entry which is preliminary data.</text>
</comment>
<organism evidence="2 3">
    <name type="scientific">Ensete ventricosum</name>
    <name type="common">Abyssinian banana</name>
    <name type="synonym">Musa ensete</name>
    <dbReference type="NCBI Taxonomy" id="4639"/>
    <lineage>
        <taxon>Eukaryota</taxon>
        <taxon>Viridiplantae</taxon>
        <taxon>Streptophyta</taxon>
        <taxon>Embryophyta</taxon>
        <taxon>Tracheophyta</taxon>
        <taxon>Spermatophyta</taxon>
        <taxon>Magnoliopsida</taxon>
        <taxon>Liliopsida</taxon>
        <taxon>Zingiberales</taxon>
        <taxon>Musaceae</taxon>
        <taxon>Ensete</taxon>
    </lineage>
</organism>
<reference evidence="2 3" key="1">
    <citation type="journal article" date="2014" name="Agronomy (Basel)">
        <title>A Draft Genome Sequence for Ensete ventricosum, the Drought-Tolerant Tree Against Hunger.</title>
        <authorList>
            <person name="Harrison J."/>
            <person name="Moore K.A."/>
            <person name="Paszkiewicz K."/>
            <person name="Jones T."/>
            <person name="Grant M."/>
            <person name="Ambacheew D."/>
            <person name="Muzemil S."/>
            <person name="Studholme D.J."/>
        </authorList>
    </citation>
    <scope>NUCLEOTIDE SEQUENCE [LARGE SCALE GENOMIC DNA]</scope>
</reference>
<protein>
    <submittedName>
        <fullName evidence="2">Uncharacterized protein</fullName>
    </submittedName>
</protein>
<dbReference type="Proteomes" id="UP000287651">
    <property type="component" value="Unassembled WGS sequence"/>
</dbReference>
<evidence type="ECO:0000313" key="2">
    <source>
        <dbReference type="EMBL" id="RRT67975.1"/>
    </source>
</evidence>
<sequence>MLFMVSSPVSAEAGNTVPSAHNHLPMWGPTRLSPGPHKPPPPRAFASTVPRQGGLPAAGSAHGIHGGEPTECQLTATDPWGPPSLWCPVGSAQVRNPDPGPTRHHLDGG</sequence>
<dbReference type="AlphaFoldDB" id="A0A426ZVG9"/>
<dbReference type="EMBL" id="AMZH03004853">
    <property type="protein sequence ID" value="RRT67975.1"/>
    <property type="molecule type" value="Genomic_DNA"/>
</dbReference>